<sequence>MSSKASSASVSIKACGHTGGNCLVAELDFDEGEVVLEETPLLEMLDTEVLAFRHSSHYAAVWSFAQECVGQEKIAMLLSLGLSEGAASSCKAEDLKRALEAEVPCSQNDDALRFLVILMSNSFRFKGVNGKTTALFEIMSRANHSCDPNVRMIGDGWPGQLIAVRPIQAQEEILLCYGGWDTEFLKEPSTARQKYLSEHWGFQCKCVRCEREASIRTS</sequence>
<dbReference type="SUPFAM" id="SSF82199">
    <property type="entry name" value="SET domain"/>
    <property type="match status" value="1"/>
</dbReference>
<dbReference type="Proteomes" id="UP001642484">
    <property type="component" value="Unassembled WGS sequence"/>
</dbReference>
<organism evidence="2 4">
    <name type="scientific">Durusdinium trenchii</name>
    <dbReference type="NCBI Taxonomy" id="1381693"/>
    <lineage>
        <taxon>Eukaryota</taxon>
        <taxon>Sar</taxon>
        <taxon>Alveolata</taxon>
        <taxon>Dinophyceae</taxon>
        <taxon>Suessiales</taxon>
        <taxon>Symbiodiniaceae</taxon>
        <taxon>Durusdinium</taxon>
    </lineage>
</organism>
<dbReference type="InterPro" id="IPR050869">
    <property type="entry name" value="H3K4_H4K5_MeTrfase"/>
</dbReference>
<dbReference type="PROSITE" id="PS50280">
    <property type="entry name" value="SET"/>
    <property type="match status" value="1"/>
</dbReference>
<accession>A0ABP0HJT9</accession>
<keyword evidence="4" id="KW-1185">Reference proteome</keyword>
<feature type="domain" description="SET" evidence="1">
    <location>
        <begin position="8"/>
        <end position="178"/>
    </location>
</feature>
<dbReference type="InterPro" id="IPR046341">
    <property type="entry name" value="SET_dom_sf"/>
</dbReference>
<name>A0ABP0HJT9_9DINO</name>
<dbReference type="Gene3D" id="2.170.270.10">
    <property type="entry name" value="SET domain"/>
    <property type="match status" value="1"/>
</dbReference>
<evidence type="ECO:0000259" key="1">
    <source>
        <dbReference type="PROSITE" id="PS50280"/>
    </source>
</evidence>
<evidence type="ECO:0000313" key="3">
    <source>
        <dbReference type="EMBL" id="CAK8990456.1"/>
    </source>
</evidence>
<gene>
    <name evidence="2" type="ORF">CCMP2556_LOCUS2037</name>
    <name evidence="3" type="ORF">CCMP2556_LOCUS2062</name>
</gene>
<dbReference type="InterPro" id="IPR001214">
    <property type="entry name" value="SET_dom"/>
</dbReference>
<evidence type="ECO:0000313" key="4">
    <source>
        <dbReference type="Proteomes" id="UP001642484"/>
    </source>
</evidence>
<proteinExistence type="predicted"/>
<dbReference type="Pfam" id="PF00856">
    <property type="entry name" value="SET"/>
    <property type="match status" value="1"/>
</dbReference>
<comment type="caution">
    <text evidence="2">The sequence shown here is derived from an EMBL/GenBank/DDBJ whole genome shotgun (WGS) entry which is preliminary data.</text>
</comment>
<dbReference type="PANTHER" id="PTHR12197">
    <property type="entry name" value="HISTONE-LYSINE N-METHYLTRANSFERASE SMYD"/>
    <property type="match status" value="1"/>
</dbReference>
<evidence type="ECO:0000313" key="2">
    <source>
        <dbReference type="EMBL" id="CAK8990390.1"/>
    </source>
</evidence>
<protein>
    <recommendedName>
        <fullName evidence="1">SET domain-containing protein</fullName>
    </recommendedName>
</protein>
<dbReference type="CDD" id="cd20071">
    <property type="entry name" value="SET_SMYD"/>
    <property type="match status" value="1"/>
</dbReference>
<dbReference type="EMBL" id="CAXAMN010000736">
    <property type="protein sequence ID" value="CAK8990390.1"/>
    <property type="molecule type" value="Genomic_DNA"/>
</dbReference>
<dbReference type="EMBL" id="CAXAMN010000747">
    <property type="protein sequence ID" value="CAK8990456.1"/>
    <property type="molecule type" value="Genomic_DNA"/>
</dbReference>
<reference evidence="2 4" key="1">
    <citation type="submission" date="2024-02" db="EMBL/GenBank/DDBJ databases">
        <authorList>
            <person name="Chen Y."/>
            <person name="Shah S."/>
            <person name="Dougan E. K."/>
            <person name="Thang M."/>
            <person name="Chan C."/>
        </authorList>
    </citation>
    <scope>NUCLEOTIDE SEQUENCE [LARGE SCALE GENOMIC DNA]</scope>
</reference>